<feature type="transmembrane region" description="Helical" evidence="8">
    <location>
        <begin position="427"/>
        <end position="446"/>
    </location>
</feature>
<protein>
    <submittedName>
        <fullName evidence="10">Bcr/CflA family efflux MFS transporter</fullName>
    </submittedName>
</protein>
<feature type="transmembrane region" description="Helical" evidence="8">
    <location>
        <begin position="335"/>
        <end position="356"/>
    </location>
</feature>
<feature type="transmembrane region" description="Helical" evidence="8">
    <location>
        <begin position="399"/>
        <end position="421"/>
    </location>
</feature>
<proteinExistence type="inferred from homology"/>
<evidence type="ECO:0000313" key="11">
    <source>
        <dbReference type="Proteomes" id="UP000464597"/>
    </source>
</evidence>
<evidence type="ECO:0000256" key="5">
    <source>
        <dbReference type="ARBA" id="ARBA00022692"/>
    </source>
</evidence>
<keyword evidence="3" id="KW-0813">Transport</keyword>
<dbReference type="Gene3D" id="1.20.1720.10">
    <property type="entry name" value="Multidrug resistance protein D"/>
    <property type="match status" value="1"/>
</dbReference>
<keyword evidence="4" id="KW-1003">Cell membrane</keyword>
<dbReference type="InterPro" id="IPR036259">
    <property type="entry name" value="MFS_trans_sf"/>
</dbReference>
<keyword evidence="6 8" id="KW-1133">Transmembrane helix</keyword>
<dbReference type="PANTHER" id="PTHR23502:SF132">
    <property type="entry name" value="POLYAMINE TRANSPORTER 2-RELATED"/>
    <property type="match status" value="1"/>
</dbReference>
<dbReference type="InterPro" id="IPR011701">
    <property type="entry name" value="MFS"/>
</dbReference>
<feature type="transmembrane region" description="Helical" evidence="8">
    <location>
        <begin position="156"/>
        <end position="177"/>
    </location>
</feature>
<feature type="transmembrane region" description="Helical" evidence="8">
    <location>
        <begin position="362"/>
        <end position="387"/>
    </location>
</feature>
<feature type="transmembrane region" description="Helical" evidence="8">
    <location>
        <begin position="308"/>
        <end position="328"/>
    </location>
</feature>
<dbReference type="PANTHER" id="PTHR23502">
    <property type="entry name" value="MAJOR FACILITATOR SUPERFAMILY"/>
    <property type="match status" value="1"/>
</dbReference>
<dbReference type="InterPro" id="IPR005829">
    <property type="entry name" value="Sugar_transporter_CS"/>
</dbReference>
<dbReference type="PROSITE" id="PS00216">
    <property type="entry name" value="SUGAR_TRANSPORT_1"/>
    <property type="match status" value="1"/>
</dbReference>
<reference evidence="11" key="1">
    <citation type="submission" date="2019-12" db="EMBL/GenBank/DDBJ databases">
        <title>Complete and draft genome sequences of new strains and members of some known species of the genus Rathayibacter isolated from plants.</title>
        <authorList>
            <person name="Tarlachkov S.V."/>
            <person name="Starodumova I.P."/>
            <person name="Dorofeeva L.V."/>
            <person name="Prisyazhnaya N.V."/>
            <person name="Leyn S."/>
            <person name="Zlamal J."/>
            <person name="Elan M."/>
            <person name="Osterman A.L."/>
            <person name="Nadler S."/>
            <person name="Subbotin S.A."/>
            <person name="Evtushenko L.I."/>
        </authorList>
    </citation>
    <scope>NUCLEOTIDE SEQUENCE [LARGE SCALE GENOMIC DNA]</scope>
    <source>
        <strain evidence="11">VKM Ac-2802</strain>
    </source>
</reference>
<evidence type="ECO:0000259" key="9">
    <source>
        <dbReference type="PROSITE" id="PS50850"/>
    </source>
</evidence>
<evidence type="ECO:0000256" key="3">
    <source>
        <dbReference type="ARBA" id="ARBA00022448"/>
    </source>
</evidence>
<feature type="domain" description="Major facilitator superfamily (MFS) profile" evidence="9">
    <location>
        <begin position="65"/>
        <end position="450"/>
    </location>
</feature>
<keyword evidence="5 8" id="KW-0812">Transmembrane</keyword>
<feature type="transmembrane region" description="Helical" evidence="8">
    <location>
        <begin position="270"/>
        <end position="288"/>
    </location>
</feature>
<evidence type="ECO:0000256" key="6">
    <source>
        <dbReference type="ARBA" id="ARBA00022989"/>
    </source>
</evidence>
<evidence type="ECO:0000256" key="4">
    <source>
        <dbReference type="ARBA" id="ARBA00022475"/>
    </source>
</evidence>
<dbReference type="RefSeq" id="WP_159422756.1">
    <property type="nucleotide sequence ID" value="NZ_CP047180.1"/>
</dbReference>
<dbReference type="NCBIfam" id="TIGR00710">
    <property type="entry name" value="efflux_Bcr_CflA"/>
    <property type="match status" value="1"/>
</dbReference>
<sequence>MHRDSRRAGRLCATESVASEHRATLWTGYCPARFRPGNSRFSGRGIHVSATTASNAPTERVPATLIVLLGLLAVLGPLTIDLYLPAFPEMQGDLATSPSRVQLTLTAATIGFALGQLVVGPWSDAVGRRRPLLVATSAHVLASIAIVAAPDITWVLILRVVQGAGAAGGGVVATAMIRDVAEGRQLIRGLARVALFTGIAPIAAPFVGAQLMSVTDWRGIFAVVAVYGAAMVLLCLVRLPETLPQHRRAERSTTRAVWRGYRTLLRNRRFVGIALIGGLMVSSVFAYLSSSSFLFQEEYRLSPQSYGAISAVNAVAFVVGTQVAAFFAQRYSPVRVLWCILPLMATSGLLLSLVSIGSTEVAPLVGVMIVFFTLAGGCGPCLGAIALADQAERAGTAAALLGAANFGLAGIASPIVGVLGLTSAVPLGLVIASAMTLATVLLGVLVSRSPSRTTAHP</sequence>
<dbReference type="SUPFAM" id="SSF103473">
    <property type="entry name" value="MFS general substrate transporter"/>
    <property type="match status" value="1"/>
</dbReference>
<accession>A0ABX6GZ69</accession>
<dbReference type="CDD" id="cd17320">
    <property type="entry name" value="MFS_MdfA_MDR_like"/>
    <property type="match status" value="1"/>
</dbReference>
<evidence type="ECO:0000313" key="10">
    <source>
        <dbReference type="EMBL" id="QHC62828.1"/>
    </source>
</evidence>
<gene>
    <name evidence="10" type="ORF">GSU69_09125</name>
</gene>
<dbReference type="InterPro" id="IPR020846">
    <property type="entry name" value="MFS_dom"/>
</dbReference>
<dbReference type="PROSITE" id="PS50850">
    <property type="entry name" value="MFS"/>
    <property type="match status" value="1"/>
</dbReference>
<feature type="transmembrane region" description="Helical" evidence="8">
    <location>
        <begin position="100"/>
        <end position="120"/>
    </location>
</feature>
<feature type="transmembrane region" description="Helical" evidence="8">
    <location>
        <begin position="132"/>
        <end position="150"/>
    </location>
</feature>
<organism evidence="10 11">
    <name type="scientific">Rathayibacter festucae</name>
    <dbReference type="NCBI Taxonomy" id="110937"/>
    <lineage>
        <taxon>Bacteria</taxon>
        <taxon>Bacillati</taxon>
        <taxon>Actinomycetota</taxon>
        <taxon>Actinomycetes</taxon>
        <taxon>Micrococcales</taxon>
        <taxon>Microbacteriaceae</taxon>
        <taxon>Rathayibacter</taxon>
    </lineage>
</organism>
<feature type="transmembrane region" description="Helical" evidence="8">
    <location>
        <begin position="189"/>
        <end position="207"/>
    </location>
</feature>
<keyword evidence="11" id="KW-1185">Reference proteome</keyword>
<dbReference type="Pfam" id="PF07690">
    <property type="entry name" value="MFS_1"/>
    <property type="match status" value="1"/>
</dbReference>
<evidence type="ECO:0000256" key="8">
    <source>
        <dbReference type="SAM" id="Phobius"/>
    </source>
</evidence>
<dbReference type="InterPro" id="IPR004812">
    <property type="entry name" value="Efflux_drug-R_Bcr/CmlA"/>
</dbReference>
<evidence type="ECO:0000256" key="2">
    <source>
        <dbReference type="ARBA" id="ARBA00006236"/>
    </source>
</evidence>
<keyword evidence="7 8" id="KW-0472">Membrane</keyword>
<evidence type="ECO:0000256" key="7">
    <source>
        <dbReference type="ARBA" id="ARBA00023136"/>
    </source>
</evidence>
<comment type="similarity">
    <text evidence="2">Belongs to the major facilitator superfamily. Bcr/CmlA family.</text>
</comment>
<comment type="subcellular location">
    <subcellularLocation>
        <location evidence="1">Cell membrane</location>
        <topology evidence="1">Multi-pass membrane protein</topology>
    </subcellularLocation>
</comment>
<feature type="transmembrane region" description="Helical" evidence="8">
    <location>
        <begin position="219"/>
        <end position="239"/>
    </location>
</feature>
<dbReference type="EMBL" id="CP047180">
    <property type="protein sequence ID" value="QHC62828.1"/>
    <property type="molecule type" value="Genomic_DNA"/>
</dbReference>
<evidence type="ECO:0000256" key="1">
    <source>
        <dbReference type="ARBA" id="ARBA00004651"/>
    </source>
</evidence>
<name>A0ABX6GZ69_9MICO</name>
<dbReference type="Proteomes" id="UP000464597">
    <property type="component" value="Chromosome"/>
</dbReference>
<feature type="transmembrane region" description="Helical" evidence="8">
    <location>
        <begin position="61"/>
        <end position="80"/>
    </location>
</feature>